<protein>
    <submittedName>
        <fullName evidence="2">Uncharacterized protein</fullName>
    </submittedName>
</protein>
<dbReference type="Proteomes" id="UP000515243">
    <property type="component" value="Chromosome 1"/>
</dbReference>
<organism evidence="2">
    <name type="scientific">Clostridium butyricum</name>
    <dbReference type="NCBI Taxonomy" id="1492"/>
    <lineage>
        <taxon>Bacteria</taxon>
        <taxon>Bacillati</taxon>
        <taxon>Bacillota</taxon>
        <taxon>Clostridia</taxon>
        <taxon>Eubacteriales</taxon>
        <taxon>Clostridiaceae</taxon>
        <taxon>Clostridium</taxon>
    </lineage>
</organism>
<dbReference type="RefSeq" id="WP_035762954.1">
    <property type="nucleotide sequence ID" value="NZ_AP019716.1"/>
</dbReference>
<evidence type="ECO:0000313" key="2">
    <source>
        <dbReference type="EMBL" id="VYU43014.1"/>
    </source>
</evidence>
<proteinExistence type="predicted"/>
<reference evidence="2" key="2">
    <citation type="submission" date="2019-11" db="EMBL/GenBank/DDBJ databases">
        <authorList>
            <person name="Feng L."/>
        </authorList>
    </citation>
    <scope>NUCLEOTIDE SEQUENCE</scope>
    <source>
        <strain evidence="2">CButyricumLFYP62</strain>
    </source>
</reference>
<dbReference type="EMBL" id="CP040626">
    <property type="protein sequence ID" value="QMW90781.1"/>
    <property type="molecule type" value="Genomic_DNA"/>
</dbReference>
<evidence type="ECO:0000313" key="3">
    <source>
        <dbReference type="Proteomes" id="UP000515243"/>
    </source>
</evidence>
<gene>
    <name evidence="2" type="ORF">CBLFYP62_02341</name>
    <name evidence="1" type="ORF">FF104_07350</name>
</gene>
<dbReference type="GeneID" id="92943970"/>
<accession>A0A6N3ETG1</accession>
<sequence length="342" mass="40844">MRNNIINFIADDLKIKRYKDEELHRYISRVTYSAVGMWIRAATLDENILDDKSYSVGKSKKYIINRCSSFLENMIQIYPEINEWLNTNHKRNPIEIIRKRLERGNELVDVGYNTDLALPYYRECPINNSHNVIRGIRFEKFNVAIGLTQIKRNDNEIYDKKKLYEFYGISLKKSNELLDEYLNEIQWIEKKNLKDKLFFNKNSNKILSECWEYRNILMDGEITLYKDGLLNFGFVKSVGNNIYTSSLIDRYLVTKFEVRRFMYALKKESNNCFKAQFKNYEEDNLVMLRLFSALPQKEEDTLMLLGWPVNSIEDKYNLLFDKNCWEFVKSIITNLEIELEEV</sequence>
<name>A0A6N3ETG1_CLOBU</name>
<dbReference type="AlphaFoldDB" id="A0A6N3ETG1"/>
<evidence type="ECO:0000313" key="1">
    <source>
        <dbReference type="EMBL" id="QMW90781.1"/>
    </source>
</evidence>
<dbReference type="EMBL" id="CACRTU010000022">
    <property type="protein sequence ID" value="VYU43014.1"/>
    <property type="molecule type" value="Genomic_DNA"/>
</dbReference>
<reference evidence="1 3" key="1">
    <citation type="submission" date="2019-05" db="EMBL/GenBank/DDBJ databases">
        <authorList>
            <person name="Schori C."/>
            <person name="Ahrens C."/>
        </authorList>
    </citation>
    <scope>NUCLEOTIDE SEQUENCE [LARGE SCALE GENOMIC DNA]</scope>
    <source>
        <strain evidence="1 3">DSM 10702</strain>
    </source>
</reference>